<accession>A0A2H0NJ78</accession>
<proteinExistence type="predicted"/>
<name>A0A2H0NJ78_9BACT</name>
<keyword evidence="1" id="KW-0808">Transferase</keyword>
<evidence type="ECO:0000259" key="2">
    <source>
        <dbReference type="Pfam" id="PF00534"/>
    </source>
</evidence>
<dbReference type="PANTHER" id="PTHR46401:SF2">
    <property type="entry name" value="GLYCOSYLTRANSFERASE WBBK-RELATED"/>
    <property type="match status" value="1"/>
</dbReference>
<evidence type="ECO:0000259" key="3">
    <source>
        <dbReference type="Pfam" id="PF13439"/>
    </source>
</evidence>
<evidence type="ECO:0000256" key="1">
    <source>
        <dbReference type="ARBA" id="ARBA00022679"/>
    </source>
</evidence>
<dbReference type="Gene3D" id="3.40.50.2000">
    <property type="entry name" value="Glycogen Phosphorylase B"/>
    <property type="match status" value="2"/>
</dbReference>
<organism evidence="4 5">
    <name type="scientific">Candidatus Gottesmanbacteria bacterium CG11_big_fil_rev_8_21_14_0_20_37_11</name>
    <dbReference type="NCBI Taxonomy" id="1974575"/>
    <lineage>
        <taxon>Bacteria</taxon>
        <taxon>Candidatus Gottesmaniibacteriota</taxon>
    </lineage>
</organism>
<evidence type="ECO:0000313" key="4">
    <source>
        <dbReference type="EMBL" id="PIR08939.1"/>
    </source>
</evidence>
<dbReference type="EMBL" id="PCWS01000008">
    <property type="protein sequence ID" value="PIR08939.1"/>
    <property type="molecule type" value="Genomic_DNA"/>
</dbReference>
<dbReference type="PANTHER" id="PTHR46401">
    <property type="entry name" value="GLYCOSYLTRANSFERASE WBBK-RELATED"/>
    <property type="match status" value="1"/>
</dbReference>
<comment type="caution">
    <text evidence="4">The sequence shown here is derived from an EMBL/GenBank/DDBJ whole genome shotgun (WGS) entry which is preliminary data.</text>
</comment>
<dbReference type="FunFam" id="3.40.50.2000:FF:000119">
    <property type="entry name" value="Glycosyl transferase group 1"/>
    <property type="match status" value="1"/>
</dbReference>
<dbReference type="Pfam" id="PF00534">
    <property type="entry name" value="Glycos_transf_1"/>
    <property type="match status" value="1"/>
</dbReference>
<gene>
    <name evidence="4" type="ORF">COV53_00325</name>
</gene>
<dbReference type="CDD" id="cd03809">
    <property type="entry name" value="GT4_MtfB-like"/>
    <property type="match status" value="1"/>
</dbReference>
<dbReference type="SUPFAM" id="SSF53756">
    <property type="entry name" value="UDP-Glycosyltransferase/glycogen phosphorylase"/>
    <property type="match status" value="1"/>
</dbReference>
<reference evidence="4 5" key="1">
    <citation type="submission" date="2017-09" db="EMBL/GenBank/DDBJ databases">
        <title>Depth-based differentiation of microbial function through sediment-hosted aquifers and enrichment of novel symbionts in the deep terrestrial subsurface.</title>
        <authorList>
            <person name="Probst A.J."/>
            <person name="Ladd B."/>
            <person name="Jarett J.K."/>
            <person name="Geller-Mcgrath D.E."/>
            <person name="Sieber C.M."/>
            <person name="Emerson J.B."/>
            <person name="Anantharaman K."/>
            <person name="Thomas B.C."/>
            <person name="Malmstrom R."/>
            <person name="Stieglmeier M."/>
            <person name="Klingl A."/>
            <person name="Woyke T."/>
            <person name="Ryan C.M."/>
            <person name="Banfield J.F."/>
        </authorList>
    </citation>
    <scope>NUCLEOTIDE SEQUENCE [LARGE SCALE GENOMIC DNA]</scope>
    <source>
        <strain evidence="4">CG11_big_fil_rev_8_21_14_0_20_37_11</strain>
    </source>
</reference>
<protein>
    <recommendedName>
        <fullName evidence="6">Glycosyl transferase family 1</fullName>
    </recommendedName>
</protein>
<dbReference type="Pfam" id="PF13439">
    <property type="entry name" value="Glyco_transf_4"/>
    <property type="match status" value="1"/>
</dbReference>
<evidence type="ECO:0000313" key="5">
    <source>
        <dbReference type="Proteomes" id="UP000230707"/>
    </source>
</evidence>
<dbReference type="AlphaFoldDB" id="A0A2H0NJ78"/>
<sequence>MKIAIDISQIVYNGTGVANYTEYLVKNLIKYDHKNQYILFGFSLRKLHILKAFIRDIKKDNDNFEYKLFPIPQSILTKLWNKVHKFNLENLINNVDLIHSSDWIQPRSKAKKITTVHDLVVYKYPEFSHPKIIENQKNRLYWVKKECDMVIADSVSTRNDLISVLKFNPSKIEVVYPGLAEEFKPATIEEKNRVKYKYNLQDDYILAVGTLEPRKNIKAIINSFNKLLANQLIISRKKPIELIIVGKQGWNFQIHNSRYIRMLGYVGKQDLPALYSAASLFVYPSFYEGFGLPVLEAMSCGCPVITSNRGSLREVSGQAALFVDPDLHDDILDKMIKLIIDKDLKFNLITEGFKRSRMYNWKKAVSKMIDIYESVVRTEKYTND</sequence>
<feature type="domain" description="Glycosyltransferase subfamily 4-like N-terminal" evidence="3">
    <location>
        <begin position="16"/>
        <end position="179"/>
    </location>
</feature>
<evidence type="ECO:0008006" key="6">
    <source>
        <dbReference type="Google" id="ProtNLM"/>
    </source>
</evidence>
<dbReference type="InterPro" id="IPR028098">
    <property type="entry name" value="Glyco_trans_4-like_N"/>
</dbReference>
<feature type="domain" description="Glycosyl transferase family 1" evidence="2">
    <location>
        <begin position="190"/>
        <end position="354"/>
    </location>
</feature>
<dbReference type="InterPro" id="IPR001296">
    <property type="entry name" value="Glyco_trans_1"/>
</dbReference>
<dbReference type="GO" id="GO:0016757">
    <property type="term" value="F:glycosyltransferase activity"/>
    <property type="evidence" value="ECO:0007669"/>
    <property type="project" value="InterPro"/>
</dbReference>
<dbReference type="Proteomes" id="UP000230707">
    <property type="component" value="Unassembled WGS sequence"/>
</dbReference>